<dbReference type="Proteomes" id="UP000237839">
    <property type="component" value="Unassembled WGS sequence"/>
</dbReference>
<dbReference type="AlphaFoldDB" id="A0A2S9H1S7"/>
<protein>
    <submittedName>
        <fullName evidence="1">Uncharacterized protein</fullName>
    </submittedName>
</protein>
<sequence length="75" mass="8203">MLDFQHVCFTVSSKVAHQRLGVRGPITALTKSTSGAVPRTHHQTTVSGSPVRFNIYPTIVIGIDYVIRNTWLPGA</sequence>
<gene>
    <name evidence="1" type="ORF">S2091_1538</name>
</gene>
<reference evidence="1 2" key="1">
    <citation type="submission" date="2018-02" db="EMBL/GenBank/DDBJ databases">
        <title>Solimicrobium silvestre gen. nov., sp. nov., isolated from alpine forest soil.</title>
        <authorList>
            <person name="Margesin R."/>
            <person name="Albuquerque L."/>
            <person name="Zhang D.-C."/>
            <person name="Froufe H.J.C."/>
            <person name="Severino R."/>
            <person name="Roxo I."/>
            <person name="Egas C."/>
            <person name="Da Costa M.S."/>
        </authorList>
    </citation>
    <scope>NUCLEOTIDE SEQUENCE [LARGE SCALE GENOMIC DNA]</scope>
    <source>
        <strain evidence="1 2">S20-91</strain>
    </source>
</reference>
<evidence type="ECO:0000313" key="2">
    <source>
        <dbReference type="Proteomes" id="UP000237839"/>
    </source>
</evidence>
<dbReference type="EMBL" id="PUGF01000005">
    <property type="protein sequence ID" value="PRC93929.1"/>
    <property type="molecule type" value="Genomic_DNA"/>
</dbReference>
<name>A0A2S9H1S7_9BURK</name>
<accession>A0A2S9H1S7</accession>
<evidence type="ECO:0000313" key="1">
    <source>
        <dbReference type="EMBL" id="PRC93929.1"/>
    </source>
</evidence>
<organism evidence="1 2">
    <name type="scientific">Solimicrobium silvestre</name>
    <dbReference type="NCBI Taxonomy" id="2099400"/>
    <lineage>
        <taxon>Bacteria</taxon>
        <taxon>Pseudomonadati</taxon>
        <taxon>Pseudomonadota</taxon>
        <taxon>Betaproteobacteria</taxon>
        <taxon>Burkholderiales</taxon>
        <taxon>Oxalobacteraceae</taxon>
        <taxon>Solimicrobium</taxon>
    </lineage>
</organism>
<comment type="caution">
    <text evidence="1">The sequence shown here is derived from an EMBL/GenBank/DDBJ whole genome shotgun (WGS) entry which is preliminary data.</text>
</comment>
<keyword evidence="2" id="KW-1185">Reference proteome</keyword>
<proteinExistence type="predicted"/>